<feature type="transmembrane region" description="Helical" evidence="2">
    <location>
        <begin position="176"/>
        <end position="198"/>
    </location>
</feature>
<organism evidence="3 4">
    <name type="scientific">Exidia glandulosa HHB12029</name>
    <dbReference type="NCBI Taxonomy" id="1314781"/>
    <lineage>
        <taxon>Eukaryota</taxon>
        <taxon>Fungi</taxon>
        <taxon>Dikarya</taxon>
        <taxon>Basidiomycota</taxon>
        <taxon>Agaricomycotina</taxon>
        <taxon>Agaricomycetes</taxon>
        <taxon>Auriculariales</taxon>
        <taxon>Exidiaceae</taxon>
        <taxon>Exidia</taxon>
    </lineage>
</organism>
<accession>A0A165Z6Y5</accession>
<keyword evidence="2" id="KW-0472">Membrane</keyword>
<feature type="transmembrane region" description="Helical" evidence="2">
    <location>
        <begin position="219"/>
        <end position="245"/>
    </location>
</feature>
<feature type="transmembrane region" description="Helical" evidence="2">
    <location>
        <begin position="65"/>
        <end position="88"/>
    </location>
</feature>
<dbReference type="Proteomes" id="UP000077266">
    <property type="component" value="Unassembled WGS sequence"/>
</dbReference>
<feature type="transmembrane region" description="Helical" evidence="2">
    <location>
        <begin position="251"/>
        <end position="271"/>
    </location>
</feature>
<evidence type="ECO:0000313" key="4">
    <source>
        <dbReference type="Proteomes" id="UP000077266"/>
    </source>
</evidence>
<dbReference type="STRING" id="1314781.A0A165Z6Y5"/>
<sequence length="349" mass="38444">MESTYNSPSDSWRPDESAEQLYVERTSLDAIPVYGVLYGILVVITFEVFRKLVVNKRKVRGQRVMIAFVLSLLGLETIYFTTTVVWAQNTWIDDRDHPGGPLGYWRPVPLLGTITWSIASALVQILMLFRCWIIWNRSRSVMILPILVFLASCALSGVSVYQFTKRGQDTLSNTTVNFTLINFGLTTGYNILLTALIAGRLLYARHTLRAALGKGHARVYITVSAILIESAAFDVASSLFLMVTFAVGDSLFNVALGVQTLVMSIAPMLVLRRVAKGKAFTEGTGTTLADAGYRSQARSTSIRFRPREEVTVDVGDIEHHGESNASFTGDHSQPDAEKSPSEPPGLTSV</sequence>
<keyword evidence="2" id="KW-1133">Transmembrane helix</keyword>
<dbReference type="AlphaFoldDB" id="A0A165Z6Y5"/>
<dbReference type="InParanoid" id="A0A165Z6Y5"/>
<feature type="compositionally biased region" description="Basic and acidic residues" evidence="1">
    <location>
        <begin position="313"/>
        <end position="322"/>
    </location>
</feature>
<evidence type="ECO:0000256" key="2">
    <source>
        <dbReference type="SAM" id="Phobius"/>
    </source>
</evidence>
<keyword evidence="4" id="KW-1185">Reference proteome</keyword>
<feature type="transmembrane region" description="Helical" evidence="2">
    <location>
        <begin position="141"/>
        <end position="164"/>
    </location>
</feature>
<feature type="transmembrane region" description="Helical" evidence="2">
    <location>
        <begin position="31"/>
        <end position="53"/>
    </location>
</feature>
<feature type="region of interest" description="Disordered" evidence="1">
    <location>
        <begin position="313"/>
        <end position="349"/>
    </location>
</feature>
<dbReference type="EMBL" id="KV426539">
    <property type="protein sequence ID" value="KZV79949.1"/>
    <property type="molecule type" value="Genomic_DNA"/>
</dbReference>
<reference evidence="3 4" key="1">
    <citation type="journal article" date="2016" name="Mol. Biol. Evol.">
        <title>Comparative Genomics of Early-Diverging Mushroom-Forming Fungi Provides Insights into the Origins of Lignocellulose Decay Capabilities.</title>
        <authorList>
            <person name="Nagy L.G."/>
            <person name="Riley R."/>
            <person name="Tritt A."/>
            <person name="Adam C."/>
            <person name="Daum C."/>
            <person name="Floudas D."/>
            <person name="Sun H."/>
            <person name="Yadav J.S."/>
            <person name="Pangilinan J."/>
            <person name="Larsson K.H."/>
            <person name="Matsuura K."/>
            <person name="Barry K."/>
            <person name="Labutti K."/>
            <person name="Kuo R."/>
            <person name="Ohm R.A."/>
            <person name="Bhattacharya S.S."/>
            <person name="Shirouzu T."/>
            <person name="Yoshinaga Y."/>
            <person name="Martin F.M."/>
            <person name="Grigoriev I.V."/>
            <person name="Hibbett D.S."/>
        </authorList>
    </citation>
    <scope>NUCLEOTIDE SEQUENCE [LARGE SCALE GENOMIC DNA]</scope>
    <source>
        <strain evidence="3 4">HHB12029</strain>
    </source>
</reference>
<evidence type="ECO:0000313" key="3">
    <source>
        <dbReference type="EMBL" id="KZV79949.1"/>
    </source>
</evidence>
<evidence type="ECO:0000256" key="1">
    <source>
        <dbReference type="SAM" id="MobiDB-lite"/>
    </source>
</evidence>
<protein>
    <submittedName>
        <fullName evidence="3">Uncharacterized protein</fullName>
    </submittedName>
</protein>
<gene>
    <name evidence="3" type="ORF">EXIGLDRAFT_846015</name>
</gene>
<name>A0A165Z6Y5_EXIGL</name>
<keyword evidence="2" id="KW-0812">Transmembrane</keyword>
<feature type="transmembrane region" description="Helical" evidence="2">
    <location>
        <begin position="108"/>
        <end position="129"/>
    </location>
</feature>
<dbReference type="OrthoDB" id="2796825at2759"/>
<proteinExistence type="predicted"/>